<dbReference type="GO" id="GO:0006096">
    <property type="term" value="P:glycolytic process"/>
    <property type="evidence" value="ECO:0007669"/>
    <property type="project" value="UniProtKB-KW"/>
</dbReference>
<evidence type="ECO:0000256" key="2">
    <source>
        <dbReference type="ARBA" id="ARBA00004714"/>
    </source>
</evidence>
<dbReference type="Pfam" id="PF00274">
    <property type="entry name" value="Glycolytic"/>
    <property type="match status" value="1"/>
</dbReference>
<comment type="caution">
    <text evidence="9">The sequence shown here is derived from an EMBL/GenBank/DDBJ whole genome shotgun (WGS) entry which is preliminary data.</text>
</comment>
<evidence type="ECO:0000313" key="10">
    <source>
        <dbReference type="Proteomes" id="UP000825935"/>
    </source>
</evidence>
<dbReference type="NCBIfam" id="NF033379">
    <property type="entry name" value="FrucBisAld_I"/>
    <property type="match status" value="1"/>
</dbReference>
<accession>A0A8T2Q697</accession>
<comment type="pathway">
    <text evidence="2">Carbohydrate degradation; glycolysis; D-glyceraldehyde 3-phosphate and glycerone phosphate from D-glucose: step 4/4.</text>
</comment>
<evidence type="ECO:0000256" key="8">
    <source>
        <dbReference type="RuleBase" id="RU003994"/>
    </source>
</evidence>
<gene>
    <name evidence="9" type="ORF">KP509_37G005300</name>
</gene>
<reference evidence="9" key="1">
    <citation type="submission" date="2021-08" db="EMBL/GenBank/DDBJ databases">
        <title>WGS assembly of Ceratopteris richardii.</title>
        <authorList>
            <person name="Marchant D.B."/>
            <person name="Chen G."/>
            <person name="Jenkins J."/>
            <person name="Shu S."/>
            <person name="Leebens-Mack J."/>
            <person name="Grimwood J."/>
            <person name="Schmutz J."/>
            <person name="Soltis P."/>
            <person name="Soltis D."/>
            <person name="Chen Z.-H."/>
        </authorList>
    </citation>
    <scope>NUCLEOTIDE SEQUENCE</scope>
    <source>
        <strain evidence="9">Whitten #5841</strain>
        <tissue evidence="9">Leaf</tissue>
    </source>
</reference>
<dbReference type="EMBL" id="CM035442">
    <property type="protein sequence ID" value="KAH7279103.1"/>
    <property type="molecule type" value="Genomic_DNA"/>
</dbReference>
<name>A0A8T2Q697_CERRI</name>
<evidence type="ECO:0000256" key="3">
    <source>
        <dbReference type="ARBA" id="ARBA00010387"/>
    </source>
</evidence>
<keyword evidence="6 8" id="KW-0456">Lyase</keyword>
<dbReference type="FunFam" id="3.20.20.70:FF:000140">
    <property type="entry name" value="Fructose-bisphosphate aldolase"/>
    <property type="match status" value="1"/>
</dbReference>
<dbReference type="Proteomes" id="UP000825935">
    <property type="component" value="Chromosome 37"/>
</dbReference>
<dbReference type="InterPro" id="IPR029768">
    <property type="entry name" value="Aldolase_I_AS"/>
</dbReference>
<keyword evidence="7" id="KW-0704">Schiff base</keyword>
<evidence type="ECO:0000256" key="6">
    <source>
        <dbReference type="ARBA" id="ARBA00023239"/>
    </source>
</evidence>
<dbReference type="OrthoDB" id="36455at2759"/>
<dbReference type="EC" id="4.1.2.13" evidence="4 8"/>
<comment type="catalytic activity">
    <reaction evidence="1 8">
        <text>beta-D-fructose 1,6-bisphosphate = D-glyceraldehyde 3-phosphate + dihydroxyacetone phosphate</text>
        <dbReference type="Rhea" id="RHEA:14729"/>
        <dbReference type="ChEBI" id="CHEBI:32966"/>
        <dbReference type="ChEBI" id="CHEBI:57642"/>
        <dbReference type="ChEBI" id="CHEBI:59776"/>
        <dbReference type="EC" id="4.1.2.13"/>
    </reaction>
</comment>
<dbReference type="SUPFAM" id="SSF51569">
    <property type="entry name" value="Aldolase"/>
    <property type="match status" value="1"/>
</dbReference>
<evidence type="ECO:0000313" key="9">
    <source>
        <dbReference type="EMBL" id="KAH7279103.1"/>
    </source>
</evidence>
<sequence>MASHVGKYAEELIRNARQIATPGKGILAADESTGTIGKRFAGIQLENTESNRQAYRELLFTTREALPFLSGAILFEETLFQKASSGKPFVEILQEGGVLPGIKVDAGLVELPGTRGETATQGLDGLAERCQRSYAAGARFAKWRAVLKIGVDQPSEQAMQENAHGLARYAVICQENGLVPIVEPEVLSDGNHDIKKCAAVTERVLATVYKALSDHKVLLEGTLLKPNMVTPGADGLKVAPEQVAGYTLQCLQRCVPVAVPGVMFLSGGQSEEEATKNLNAINAMNAVKPWSLSFSFGRALQHSAIRTWGGRRENVAEAQRVFTSLCRANSEASLGNYRGSLDKSGGSSESLYVRDYKY</sequence>
<keyword evidence="5 8" id="KW-0324">Glycolysis</keyword>
<dbReference type="PANTHER" id="PTHR11627">
    <property type="entry name" value="FRUCTOSE-BISPHOSPHATE ALDOLASE"/>
    <property type="match status" value="1"/>
</dbReference>
<dbReference type="Gene3D" id="3.20.20.70">
    <property type="entry name" value="Aldolase class I"/>
    <property type="match status" value="1"/>
</dbReference>
<evidence type="ECO:0000256" key="7">
    <source>
        <dbReference type="ARBA" id="ARBA00023270"/>
    </source>
</evidence>
<dbReference type="AlphaFoldDB" id="A0A8T2Q697"/>
<dbReference type="InterPro" id="IPR000741">
    <property type="entry name" value="FBA_I"/>
</dbReference>
<evidence type="ECO:0000256" key="1">
    <source>
        <dbReference type="ARBA" id="ARBA00000441"/>
    </source>
</evidence>
<dbReference type="OMA" id="DNRMNPC"/>
<dbReference type="GO" id="GO:0004332">
    <property type="term" value="F:fructose-bisphosphate aldolase activity"/>
    <property type="evidence" value="ECO:0007669"/>
    <property type="project" value="UniProtKB-EC"/>
</dbReference>
<organism evidence="9 10">
    <name type="scientific">Ceratopteris richardii</name>
    <name type="common">Triangle waterfern</name>
    <dbReference type="NCBI Taxonomy" id="49495"/>
    <lineage>
        <taxon>Eukaryota</taxon>
        <taxon>Viridiplantae</taxon>
        <taxon>Streptophyta</taxon>
        <taxon>Embryophyta</taxon>
        <taxon>Tracheophyta</taxon>
        <taxon>Polypodiopsida</taxon>
        <taxon>Polypodiidae</taxon>
        <taxon>Polypodiales</taxon>
        <taxon>Pteridineae</taxon>
        <taxon>Pteridaceae</taxon>
        <taxon>Parkerioideae</taxon>
        <taxon>Ceratopteris</taxon>
    </lineage>
</organism>
<evidence type="ECO:0000256" key="5">
    <source>
        <dbReference type="ARBA" id="ARBA00023152"/>
    </source>
</evidence>
<keyword evidence="10" id="KW-1185">Reference proteome</keyword>
<protein>
    <recommendedName>
        <fullName evidence="4 8">Fructose-bisphosphate aldolase</fullName>
        <ecNumber evidence="4 8">4.1.2.13</ecNumber>
    </recommendedName>
</protein>
<dbReference type="PROSITE" id="PS00158">
    <property type="entry name" value="ALDOLASE_CLASS_I"/>
    <property type="match status" value="1"/>
</dbReference>
<comment type="similarity">
    <text evidence="3 8">Belongs to the class I fructose-bisphosphate aldolase family.</text>
</comment>
<evidence type="ECO:0000256" key="4">
    <source>
        <dbReference type="ARBA" id="ARBA00013068"/>
    </source>
</evidence>
<proteinExistence type="inferred from homology"/>
<dbReference type="InterPro" id="IPR013785">
    <property type="entry name" value="Aldolase_TIM"/>
</dbReference>
<dbReference type="CDD" id="cd00948">
    <property type="entry name" value="FBP_aldolase_I_a"/>
    <property type="match status" value="1"/>
</dbReference>